<gene>
    <name evidence="1" type="ORF">FBBNIHIM_06285</name>
</gene>
<accession>A0ABM9F6K8</accession>
<sequence length="54" mass="5802">MRADALTPALSHREREIRIQLTAGAVGPLSHREREIRTQLIAGAVGPLSLEGEG</sequence>
<dbReference type="Proteomes" id="UP001152651">
    <property type="component" value="Unassembled WGS sequence"/>
</dbReference>
<reference evidence="1" key="1">
    <citation type="submission" date="2022-05" db="EMBL/GenBank/DDBJ databases">
        <authorList>
            <person name="Blom J."/>
        </authorList>
    </citation>
    <scope>NUCLEOTIDE SEQUENCE</scope>
    <source>
        <strain evidence="1">Type strain: CPO20170097</strain>
    </source>
</reference>
<proteinExistence type="predicted"/>
<protein>
    <submittedName>
        <fullName evidence="1">Uncharacterized protein</fullName>
    </submittedName>
</protein>
<dbReference type="EMBL" id="CALSBS010000003">
    <property type="protein sequence ID" value="CAH6636423.1"/>
    <property type="molecule type" value="Genomic_DNA"/>
</dbReference>
<organism evidence="1 2">
    <name type="scientific">Pseudocitrobacter vendiensis</name>
    <dbReference type="NCBI Taxonomy" id="2488306"/>
    <lineage>
        <taxon>Bacteria</taxon>
        <taxon>Pseudomonadati</taxon>
        <taxon>Pseudomonadota</taxon>
        <taxon>Gammaproteobacteria</taxon>
        <taxon>Enterobacterales</taxon>
        <taxon>Enterobacteriaceae</taxon>
        <taxon>Pseudocitrobacter</taxon>
    </lineage>
</organism>
<comment type="caution">
    <text evidence="1">The sequence shown here is derived from an EMBL/GenBank/DDBJ whole genome shotgun (WGS) entry which is preliminary data.</text>
</comment>
<keyword evidence="2" id="KW-1185">Reference proteome</keyword>
<evidence type="ECO:0000313" key="2">
    <source>
        <dbReference type="Proteomes" id="UP001152651"/>
    </source>
</evidence>
<name>A0ABM9F6K8_9ENTR</name>
<evidence type="ECO:0000313" key="1">
    <source>
        <dbReference type="EMBL" id="CAH6636423.1"/>
    </source>
</evidence>